<protein>
    <submittedName>
        <fullName evidence="2">Macro domain-containing protein</fullName>
    </submittedName>
</protein>
<geneLocation type="plasmid" evidence="2 3">
    <name>paApi_AU1</name>
</geneLocation>
<evidence type="ECO:0000313" key="3">
    <source>
        <dbReference type="Proteomes" id="UP001231859"/>
    </source>
</evidence>
<keyword evidence="2" id="KW-0614">Plasmid</keyword>
<reference evidence="2 3" key="1">
    <citation type="submission" date="2023-04" db="EMBL/GenBank/DDBJ databases">
        <title>Genome dynamics across the evolutionary transition to endosymbiosis.</title>
        <authorList>
            <person name="Siozios S."/>
            <person name="Nadal-Jimenez P."/>
            <person name="Azagi T."/>
            <person name="Sprong H."/>
            <person name="Frost C.L."/>
            <person name="Parratt S.R."/>
            <person name="Taylor G."/>
            <person name="Brettell L."/>
            <person name="Lew K.C."/>
            <person name="Croft L."/>
            <person name="King K.C."/>
            <person name="Brockhurst M.A."/>
            <person name="Hypsa V."/>
            <person name="Novakova E."/>
            <person name="Darby A.C."/>
            <person name="Hurst G.D.D."/>
        </authorList>
    </citation>
    <scope>NUCLEOTIDE SEQUENCE [LARGE SCALE GENOMIC DNA]</scope>
    <source>
        <strain evidence="3">aApi_AU</strain>
        <plasmid evidence="2 3">paApi_AU1</plasmid>
    </source>
</reference>
<dbReference type="PANTHER" id="PTHR11106:SF27">
    <property type="entry name" value="MACRO DOMAIN-CONTAINING PROTEIN"/>
    <property type="match status" value="1"/>
</dbReference>
<dbReference type="SUPFAM" id="SSF52949">
    <property type="entry name" value="Macro domain-like"/>
    <property type="match status" value="1"/>
</dbReference>
<proteinExistence type="predicted"/>
<dbReference type="Proteomes" id="UP001231859">
    <property type="component" value="Plasmid paApi_AU1"/>
</dbReference>
<gene>
    <name evidence="2" type="ORF">QG404_00550</name>
</gene>
<feature type="domain" description="Macro" evidence="1">
    <location>
        <begin position="1"/>
        <end position="171"/>
    </location>
</feature>
<dbReference type="CDD" id="cd02908">
    <property type="entry name" value="Macro_OAADPr_deacetylase"/>
    <property type="match status" value="1"/>
</dbReference>
<keyword evidence="3" id="KW-1185">Reference proteome</keyword>
<dbReference type="SMART" id="SM00506">
    <property type="entry name" value="A1pp"/>
    <property type="match status" value="1"/>
</dbReference>
<dbReference type="PROSITE" id="PS51154">
    <property type="entry name" value="MACRO"/>
    <property type="match status" value="1"/>
</dbReference>
<dbReference type="InterPro" id="IPR043472">
    <property type="entry name" value="Macro_dom-like"/>
</dbReference>
<dbReference type="RefSeq" id="WP_280937021.1">
    <property type="nucleotide sequence ID" value="NZ_CP123757.1"/>
</dbReference>
<organism evidence="2 3">
    <name type="scientific">Arsenophonus apicola</name>
    <dbReference type="NCBI Taxonomy" id="2879119"/>
    <lineage>
        <taxon>Bacteria</taxon>
        <taxon>Pseudomonadati</taxon>
        <taxon>Pseudomonadota</taxon>
        <taxon>Gammaproteobacteria</taxon>
        <taxon>Enterobacterales</taxon>
        <taxon>Morganellaceae</taxon>
        <taxon>Arsenophonus</taxon>
    </lineage>
</organism>
<evidence type="ECO:0000259" key="1">
    <source>
        <dbReference type="PROSITE" id="PS51154"/>
    </source>
</evidence>
<sequence>MIKGDIIHLPVDAIVNAARASLRPGGGVSGAIHRAAGPKLKKLCQQQRHQHGSCQTGRAVITDAGNLPSRKVIHAVGPVWWWGWRATLKQSQLACAYQNSLLLAVEHGLQTIAFPAISTGHYHFPRVLAARIAITTVRDFLKSNHVISQVIFVCFKEKDAAIYRAALDFYLIGENDL</sequence>
<dbReference type="Pfam" id="PF01661">
    <property type="entry name" value="Macro"/>
    <property type="match status" value="1"/>
</dbReference>
<accession>A0ABY8NYG2</accession>
<dbReference type="EMBL" id="CP123757">
    <property type="protein sequence ID" value="WGO82283.1"/>
    <property type="molecule type" value="Genomic_DNA"/>
</dbReference>
<dbReference type="Gene3D" id="3.40.220.10">
    <property type="entry name" value="Leucine Aminopeptidase, subunit E, domain 1"/>
    <property type="match status" value="1"/>
</dbReference>
<dbReference type="PANTHER" id="PTHR11106">
    <property type="entry name" value="GANGLIOSIDE INDUCED DIFFERENTIATION ASSOCIATED PROTEIN 2-RELATED"/>
    <property type="match status" value="1"/>
</dbReference>
<evidence type="ECO:0000313" key="2">
    <source>
        <dbReference type="EMBL" id="WGO82283.1"/>
    </source>
</evidence>
<dbReference type="InterPro" id="IPR002589">
    <property type="entry name" value="Macro_dom"/>
</dbReference>
<name>A0ABY8NYG2_9GAMM</name>